<evidence type="ECO:0000256" key="1">
    <source>
        <dbReference type="ARBA" id="ARBA00004141"/>
    </source>
</evidence>
<dbReference type="InterPro" id="IPR022257">
    <property type="entry name" value="PHM7_ext"/>
</dbReference>
<dbReference type="Proteomes" id="UP000758603">
    <property type="component" value="Unassembled WGS sequence"/>
</dbReference>
<evidence type="ECO:0000256" key="7">
    <source>
        <dbReference type="SAM" id="Phobius"/>
    </source>
</evidence>
<dbReference type="Pfam" id="PF02714">
    <property type="entry name" value="RSN1_7TM"/>
    <property type="match status" value="1"/>
</dbReference>
<keyword evidence="3" id="KW-0813">Transport</keyword>
<evidence type="ECO:0000256" key="4">
    <source>
        <dbReference type="ARBA" id="ARBA00022692"/>
    </source>
</evidence>
<dbReference type="Pfam" id="PF12621">
    <property type="entry name" value="PHM7_ext"/>
    <property type="match status" value="1"/>
</dbReference>
<evidence type="ECO:0000256" key="6">
    <source>
        <dbReference type="ARBA" id="ARBA00023136"/>
    </source>
</evidence>
<comment type="caution">
    <text evidence="12">The sequence shown here is derived from an EMBL/GenBank/DDBJ whole genome shotgun (WGS) entry which is preliminary data.</text>
</comment>
<dbReference type="InterPro" id="IPR032880">
    <property type="entry name" value="CSC1/OSCA1-like_N"/>
</dbReference>
<keyword evidence="13" id="KW-1185">Reference proteome</keyword>
<comment type="similarity">
    <text evidence="2">Belongs to the CSC1 (TC 1.A.17) family.</text>
</comment>
<evidence type="ECO:0000256" key="5">
    <source>
        <dbReference type="ARBA" id="ARBA00022989"/>
    </source>
</evidence>
<dbReference type="GO" id="GO:0005227">
    <property type="term" value="F:calcium-activated cation channel activity"/>
    <property type="evidence" value="ECO:0007669"/>
    <property type="project" value="InterPro"/>
</dbReference>
<evidence type="ECO:0000313" key="12">
    <source>
        <dbReference type="EMBL" id="KAH6652614.1"/>
    </source>
</evidence>
<feature type="transmembrane region" description="Helical" evidence="7">
    <location>
        <begin position="656"/>
        <end position="680"/>
    </location>
</feature>
<feature type="domain" description="CSC1/OSCA1-like 7TM region" evidence="8">
    <location>
        <begin position="405"/>
        <end position="678"/>
    </location>
</feature>
<feature type="transmembrane region" description="Helical" evidence="7">
    <location>
        <begin position="120"/>
        <end position="139"/>
    </location>
</feature>
<feature type="transmembrane region" description="Helical" evidence="7">
    <location>
        <begin position="167"/>
        <end position="186"/>
    </location>
</feature>
<sequence>MESQIVLQTWETFSGKHSANLKATSNNDVSTSAATSLPAVIAAFIPSLITAVLFMSIFVVIRKPFRRIYSPRTYIDLIPEKHRTPSSSDSRLDWIKALFRLDDKFILEHSSLDGYLFLRFMRTIIFICFVGSCITWPILMPVNATGGGNATQLDKIGFGNVRDPSRLWAHVVVAWVLYIFVMYVVARERLWLIGLRQAWQLSKPNTGRLSSRTVLYLDPPQDAPLEGDLHLNYGQEARKQWVIKSTEKIDKVVGSRNSKANELESAQVSFLVKANKKRSNSSKKQGSNASLSEATINELRPVQKDLYVTGKSTDKINGLRVSLQEAIHKVDDQRESYPTDTSHGRFAVFVEYESQSAAQRAYRAAPKSVIPVPANLSIESKLIGVMPNEVLWGNLAMPHAIRVSRKTAGNITIAALIFFWSFISAFIGTISNVDYLSDKFDWLHWLQNLPSPILGVLTGLVPPLITSTLSSYVPIFMRYVAKNSGEPTTVTAELQVQNWYFLFQVIQIFFVTALSSSAAAFIPQIITQPHQVPILLAQNLPKSANFYLTYFILQGLGSSAKNVLNYSDLFQYYLYDMFLNNTPRKKYSQYTGLKGISWGKLYPKFTNFVIIALAYSCISPLVFGLASGGLALFYLSYRHNLFFVVQPKLETKGKCYTRALSQILTGVYIGELALIGLMALRKATGPSILMAVLFLATALYNHVLNRFLNPLEERLPAKFLSEANGEEDPLLAAEEGEASLDEAHERSQIHHLGHDVHLPERIIDPIARFFEPQIYASHRIMKTYLPDSDPEAPKYSDEDLDKAYKNPSLTSKTPKIWLPSDTAGLSKKEIEANSKAGIATTDEGAWLDEKGKVQFDRENLRALPIWKDTTSY</sequence>
<feature type="domain" description="10TM putative phosphate transporter extracellular tail" evidence="9">
    <location>
        <begin position="769"/>
        <end position="857"/>
    </location>
</feature>
<evidence type="ECO:0000256" key="3">
    <source>
        <dbReference type="ARBA" id="ARBA00022448"/>
    </source>
</evidence>
<evidence type="ECO:0000259" key="9">
    <source>
        <dbReference type="Pfam" id="PF12621"/>
    </source>
</evidence>
<proteinExistence type="inferred from homology"/>
<dbReference type="PANTHER" id="PTHR13018">
    <property type="entry name" value="PROBABLE MEMBRANE PROTEIN DUF221-RELATED"/>
    <property type="match status" value="1"/>
</dbReference>
<feature type="domain" description="CSC1/OSCA1-like N-terminal transmembrane" evidence="10">
    <location>
        <begin position="40"/>
        <end position="188"/>
    </location>
</feature>
<dbReference type="InterPro" id="IPR045122">
    <property type="entry name" value="Csc1-like"/>
</dbReference>
<reference evidence="12" key="1">
    <citation type="journal article" date="2021" name="Nat. Commun.">
        <title>Genetic determinants of endophytism in the Arabidopsis root mycobiome.</title>
        <authorList>
            <person name="Mesny F."/>
            <person name="Miyauchi S."/>
            <person name="Thiergart T."/>
            <person name="Pickel B."/>
            <person name="Atanasova L."/>
            <person name="Karlsson M."/>
            <person name="Huettel B."/>
            <person name="Barry K.W."/>
            <person name="Haridas S."/>
            <person name="Chen C."/>
            <person name="Bauer D."/>
            <person name="Andreopoulos W."/>
            <person name="Pangilinan J."/>
            <person name="LaButti K."/>
            <person name="Riley R."/>
            <person name="Lipzen A."/>
            <person name="Clum A."/>
            <person name="Drula E."/>
            <person name="Henrissat B."/>
            <person name="Kohler A."/>
            <person name="Grigoriev I.V."/>
            <person name="Martin F.M."/>
            <person name="Hacquard S."/>
        </authorList>
    </citation>
    <scope>NUCLEOTIDE SEQUENCE</scope>
    <source>
        <strain evidence="12">MPI-SDFR-AT-0073</strain>
    </source>
</reference>
<dbReference type="AlphaFoldDB" id="A0A9P8UI63"/>
<keyword evidence="5 7" id="KW-1133">Transmembrane helix</keyword>
<evidence type="ECO:0000256" key="2">
    <source>
        <dbReference type="ARBA" id="ARBA00007779"/>
    </source>
</evidence>
<dbReference type="EMBL" id="JAGPXC010000005">
    <property type="protein sequence ID" value="KAH6652614.1"/>
    <property type="molecule type" value="Genomic_DNA"/>
</dbReference>
<feature type="transmembrane region" description="Helical" evidence="7">
    <location>
        <begin position="39"/>
        <end position="61"/>
    </location>
</feature>
<organism evidence="12 13">
    <name type="scientific">Truncatella angustata</name>
    <dbReference type="NCBI Taxonomy" id="152316"/>
    <lineage>
        <taxon>Eukaryota</taxon>
        <taxon>Fungi</taxon>
        <taxon>Dikarya</taxon>
        <taxon>Ascomycota</taxon>
        <taxon>Pezizomycotina</taxon>
        <taxon>Sordariomycetes</taxon>
        <taxon>Xylariomycetidae</taxon>
        <taxon>Amphisphaeriales</taxon>
        <taxon>Sporocadaceae</taxon>
        <taxon>Truncatella</taxon>
    </lineage>
</organism>
<dbReference type="Pfam" id="PF13967">
    <property type="entry name" value="RSN1_TM"/>
    <property type="match status" value="1"/>
</dbReference>
<dbReference type="OrthoDB" id="1076608at2759"/>
<gene>
    <name evidence="12" type="ORF">BKA67DRAFT_567021</name>
</gene>
<dbReference type="RefSeq" id="XP_045956891.1">
    <property type="nucleotide sequence ID" value="XM_046102949.1"/>
</dbReference>
<feature type="transmembrane region" description="Helical" evidence="7">
    <location>
        <begin position="411"/>
        <end position="433"/>
    </location>
</feature>
<feature type="domain" description="CSC1/OSCA1-like cytosolic" evidence="11">
    <location>
        <begin position="234"/>
        <end position="394"/>
    </location>
</feature>
<evidence type="ECO:0000313" key="13">
    <source>
        <dbReference type="Proteomes" id="UP000758603"/>
    </source>
</evidence>
<comment type="subcellular location">
    <subcellularLocation>
        <location evidence="1">Membrane</location>
        <topology evidence="1">Multi-pass membrane protein</topology>
    </subcellularLocation>
</comment>
<accession>A0A9P8UI63</accession>
<evidence type="ECO:0000259" key="10">
    <source>
        <dbReference type="Pfam" id="PF13967"/>
    </source>
</evidence>
<keyword evidence="6 7" id="KW-0472">Membrane</keyword>
<name>A0A9P8UI63_9PEZI</name>
<dbReference type="GeneID" id="70131841"/>
<feature type="transmembrane region" description="Helical" evidence="7">
    <location>
        <begin position="686"/>
        <end position="704"/>
    </location>
</feature>
<feature type="transmembrane region" description="Helical" evidence="7">
    <location>
        <begin position="453"/>
        <end position="477"/>
    </location>
</feature>
<evidence type="ECO:0000259" key="11">
    <source>
        <dbReference type="Pfam" id="PF14703"/>
    </source>
</evidence>
<dbReference type="Pfam" id="PF14703">
    <property type="entry name" value="PHM7_cyt"/>
    <property type="match status" value="1"/>
</dbReference>
<evidence type="ECO:0000259" key="8">
    <source>
        <dbReference type="Pfam" id="PF02714"/>
    </source>
</evidence>
<dbReference type="PANTHER" id="PTHR13018:SF26">
    <property type="entry name" value="DOMAIN PROTEIN, PUTATIVE (AFU_ORTHOLOGUE AFUA_5G10920)-RELATED"/>
    <property type="match status" value="1"/>
</dbReference>
<keyword evidence="4 7" id="KW-0812">Transmembrane</keyword>
<dbReference type="InterPro" id="IPR027815">
    <property type="entry name" value="CSC1/OSCA1-like_cyt"/>
</dbReference>
<dbReference type="InterPro" id="IPR003864">
    <property type="entry name" value="CSC1/OSCA1-like_7TM"/>
</dbReference>
<feature type="transmembrane region" description="Helical" evidence="7">
    <location>
        <begin position="498"/>
        <end position="522"/>
    </location>
</feature>
<feature type="transmembrane region" description="Helical" evidence="7">
    <location>
        <begin position="608"/>
        <end position="635"/>
    </location>
</feature>
<protein>
    <recommendedName>
        <fullName evidence="14">DUF221-domain-containing protein</fullName>
    </recommendedName>
</protein>
<evidence type="ECO:0008006" key="14">
    <source>
        <dbReference type="Google" id="ProtNLM"/>
    </source>
</evidence>
<dbReference type="GO" id="GO:0005886">
    <property type="term" value="C:plasma membrane"/>
    <property type="evidence" value="ECO:0007669"/>
    <property type="project" value="TreeGrafter"/>
</dbReference>